<evidence type="ECO:0000313" key="3">
    <source>
        <dbReference type="EMBL" id="MCZ3372643.1"/>
    </source>
</evidence>
<keyword evidence="1" id="KW-1133">Transmembrane helix</keyword>
<dbReference type="EMBL" id="JAPVER010000018">
    <property type="protein sequence ID" value="MCZ3364888.1"/>
    <property type="molecule type" value="Genomic_DNA"/>
</dbReference>
<dbReference type="Proteomes" id="UP001068021">
    <property type="component" value="Unassembled WGS sequence"/>
</dbReference>
<evidence type="ECO:0000313" key="2">
    <source>
        <dbReference type="EMBL" id="MCZ3364888.1"/>
    </source>
</evidence>
<dbReference type="RefSeq" id="WP_048080197.1">
    <property type="nucleotide sequence ID" value="NZ_JAPVER010000018.1"/>
</dbReference>
<feature type="transmembrane region" description="Helical" evidence="1">
    <location>
        <begin position="29"/>
        <end position="46"/>
    </location>
</feature>
<gene>
    <name evidence="3" type="ORF">O3H35_08345</name>
    <name evidence="2" type="ORF">O3H54_03225</name>
</gene>
<keyword evidence="1" id="KW-0812">Transmembrane</keyword>
<organism evidence="3">
    <name type="scientific">Methanobacterium veterum</name>
    <dbReference type="NCBI Taxonomy" id="408577"/>
    <lineage>
        <taxon>Archaea</taxon>
        <taxon>Methanobacteriati</taxon>
        <taxon>Methanobacteriota</taxon>
        <taxon>Methanomada group</taxon>
        <taxon>Methanobacteria</taxon>
        <taxon>Methanobacteriales</taxon>
        <taxon>Methanobacteriaceae</taxon>
        <taxon>Methanobacterium</taxon>
    </lineage>
</organism>
<keyword evidence="4" id="KW-1185">Reference proteome</keyword>
<feature type="transmembrane region" description="Helical" evidence="1">
    <location>
        <begin position="58"/>
        <end position="77"/>
    </location>
</feature>
<comment type="caution">
    <text evidence="3">The sequence shown here is derived from an EMBL/GenBank/DDBJ whole genome shotgun (WGS) entry which is preliminary data.</text>
</comment>
<accession>A0A9E5DPP4</accession>
<evidence type="ECO:0000256" key="1">
    <source>
        <dbReference type="SAM" id="Phobius"/>
    </source>
</evidence>
<feature type="transmembrane region" description="Helical" evidence="1">
    <location>
        <begin position="89"/>
        <end position="108"/>
    </location>
</feature>
<name>A0A9E5DPP4_9EURY</name>
<reference evidence="3" key="1">
    <citation type="submission" date="2022-12" db="EMBL/GenBank/DDBJ databases">
        <title>Reclassification of two methanogenic archaea species isolated from the Kolyma lowland permafrost.</title>
        <authorList>
            <person name="Trubitsyn V.E."/>
            <person name="Rivkina E.M."/>
            <person name="Shcherbakova V.A."/>
        </authorList>
    </citation>
    <scope>NUCLEOTIDE SEQUENCE</scope>
    <source>
        <strain evidence="2">M2</strain>
        <strain evidence="3">MK4</strain>
    </source>
</reference>
<protein>
    <submittedName>
        <fullName evidence="3">Uncharacterized protein</fullName>
    </submittedName>
</protein>
<dbReference type="EMBL" id="JAPVES010000030">
    <property type="protein sequence ID" value="MCZ3372643.1"/>
    <property type="molecule type" value="Genomic_DNA"/>
</dbReference>
<keyword evidence="1" id="KW-0472">Membrane</keyword>
<evidence type="ECO:0000313" key="4">
    <source>
        <dbReference type="Proteomes" id="UP001068021"/>
    </source>
</evidence>
<dbReference type="Proteomes" id="UP001074446">
    <property type="component" value="Unassembled WGS sequence"/>
</dbReference>
<feature type="transmembrane region" description="Helical" evidence="1">
    <location>
        <begin position="7"/>
        <end position="23"/>
    </location>
</feature>
<dbReference type="AlphaFoldDB" id="A0A9E5DPP4"/>
<sequence>MNDKRKMLISSILICVGVSYWILTSWSPFTLFIVPLVIALLLIFVLRIKNYNNRKIENIIGLAALIADGLILIYIYLFKSIYLTDTESYLSFYFCTGLLIFIFIGILYQKFPRKESL</sequence>
<proteinExistence type="predicted"/>